<dbReference type="AlphaFoldDB" id="A0A7J8EIL6"/>
<keyword evidence="3" id="KW-1185">Reference proteome</keyword>
<evidence type="ECO:0000256" key="1">
    <source>
        <dbReference type="SAM" id="MobiDB-lite"/>
    </source>
</evidence>
<dbReference type="GO" id="GO:0005634">
    <property type="term" value="C:nucleus"/>
    <property type="evidence" value="ECO:0007669"/>
    <property type="project" value="TreeGrafter"/>
</dbReference>
<feature type="region of interest" description="Disordered" evidence="1">
    <location>
        <begin position="1"/>
        <end position="65"/>
    </location>
</feature>
<organism evidence="2 3">
    <name type="scientific">Rousettus aegyptiacus</name>
    <name type="common">Egyptian fruit bat</name>
    <name type="synonym">Pteropus aegyptiacus</name>
    <dbReference type="NCBI Taxonomy" id="9407"/>
    <lineage>
        <taxon>Eukaryota</taxon>
        <taxon>Metazoa</taxon>
        <taxon>Chordata</taxon>
        <taxon>Craniata</taxon>
        <taxon>Vertebrata</taxon>
        <taxon>Euteleostomi</taxon>
        <taxon>Mammalia</taxon>
        <taxon>Eutheria</taxon>
        <taxon>Laurasiatheria</taxon>
        <taxon>Chiroptera</taxon>
        <taxon>Yinpterochiroptera</taxon>
        <taxon>Pteropodoidea</taxon>
        <taxon>Pteropodidae</taxon>
        <taxon>Rousettinae</taxon>
        <taxon>Rousettus</taxon>
    </lineage>
</organism>
<dbReference type="PANTHER" id="PTHR22467">
    <property type="entry name" value="EZH INHIBITORY PROTEIN-RELATED"/>
    <property type="match status" value="1"/>
</dbReference>
<gene>
    <name evidence="2" type="ORF">HJG63_003547</name>
</gene>
<reference evidence="2 3" key="1">
    <citation type="journal article" date="2020" name="Nature">
        <title>Six reference-quality genomes reveal evolution of bat adaptations.</title>
        <authorList>
            <person name="Jebb D."/>
            <person name="Huang Z."/>
            <person name="Pippel M."/>
            <person name="Hughes G.M."/>
            <person name="Lavrichenko K."/>
            <person name="Devanna P."/>
            <person name="Winkler S."/>
            <person name="Jermiin L.S."/>
            <person name="Skirmuntt E.C."/>
            <person name="Katzourakis A."/>
            <person name="Burkitt-Gray L."/>
            <person name="Ray D.A."/>
            <person name="Sullivan K.A.M."/>
            <person name="Roscito J.G."/>
            <person name="Kirilenko B.M."/>
            <person name="Davalos L.M."/>
            <person name="Corthals A.P."/>
            <person name="Power M.L."/>
            <person name="Jones G."/>
            <person name="Ransome R.D."/>
            <person name="Dechmann D.K.N."/>
            <person name="Locatelli A.G."/>
            <person name="Puechmaille S.J."/>
            <person name="Fedrigo O."/>
            <person name="Jarvis E.D."/>
            <person name="Hiller M."/>
            <person name="Vernes S.C."/>
            <person name="Myers E.W."/>
            <person name="Teeling E.C."/>
        </authorList>
    </citation>
    <scope>NUCLEOTIDE SEQUENCE [LARGE SCALE GENOMIC DNA]</scope>
    <source>
        <strain evidence="2">MRouAeg1</strain>
        <tissue evidence="2">Muscle</tissue>
    </source>
</reference>
<feature type="compositionally biased region" description="Low complexity" evidence="1">
    <location>
        <begin position="534"/>
        <end position="575"/>
    </location>
</feature>
<feature type="compositionally biased region" description="Low complexity" evidence="1">
    <location>
        <begin position="459"/>
        <end position="469"/>
    </location>
</feature>
<feature type="compositionally biased region" description="Low complexity" evidence="1">
    <location>
        <begin position="483"/>
        <end position="493"/>
    </location>
</feature>
<dbReference type="EMBL" id="JACASE010000009">
    <property type="protein sequence ID" value="KAF6435270.1"/>
    <property type="molecule type" value="Genomic_DNA"/>
</dbReference>
<evidence type="ECO:0000313" key="3">
    <source>
        <dbReference type="Proteomes" id="UP000593571"/>
    </source>
</evidence>
<evidence type="ECO:0008006" key="4">
    <source>
        <dbReference type="Google" id="ProtNLM"/>
    </source>
</evidence>
<sequence length="623" mass="64573">MATQSCCEKEQKQQQGEVPAGPKNQVPAVPGGTHEAKSHDAGAGVPTVPSDPSRSGDGASRGGIAGASSCAMAAAGAISSTAEDPGPLSIDCEQESGRPEQQGGPSPHAVLRPVGPETGRGLQTVYADSAATMGQATNGAVPASGRLTQTRGSAKGRGRKRPSRAEAAQAQKLPWRCMFPGAPAPLPPSSSRAQRSSHSRRAPQTSPLSGRIQPGPVLRSQALLSTSGPALRSHSARPGPALRSRATQSNPASRRRAPEPGPASRRRAPEPGPASRRRAPEAGPASRRRAPEPGPASRRRAPEPGPASRRRAPEPGPASRRRAPEPGPASRRRAPEPGPASRRRAPEPGPASRRRAPEPGPASRRRAPEPGPASRRRASTRGTASHSIESRPGRALRNSASAPGPLSPTRAAGPDPAFTNRPSSPGPVLRRRASGPSPALRSRSPTSCFVLRSRHTQRRTSSSSRPSVSGDQSPNPSPEFSLRRLVSQSSSRSPEPEVPNLPSQPRWHAVRMRASSPSPPGRCFLFPGQYGENSSSSSSTSSSPSPSSPGLRSQSPSPSPTNISGQSSSSSSPTFGGLGSISTPSPASLRRALLLEFDAPSPVSPEEQAETESIPRPTTPPVL</sequence>
<evidence type="ECO:0000313" key="2">
    <source>
        <dbReference type="EMBL" id="KAF6435270.1"/>
    </source>
</evidence>
<feature type="region of interest" description="Disordered" evidence="1">
    <location>
        <begin position="78"/>
        <end position="623"/>
    </location>
</feature>
<dbReference type="PANTHER" id="PTHR22467:SF1">
    <property type="entry name" value="EZH INHIBITORY PROTEIN"/>
    <property type="match status" value="1"/>
</dbReference>
<name>A0A7J8EIL6_ROUAE</name>
<proteinExistence type="predicted"/>
<protein>
    <recommendedName>
        <fullName evidence="4">EZH inhibitory protein</fullName>
    </recommendedName>
</protein>
<dbReference type="InterPro" id="IPR052882">
    <property type="entry name" value="EZH_Inhibitor"/>
</dbReference>
<dbReference type="Proteomes" id="UP000593571">
    <property type="component" value="Unassembled WGS sequence"/>
</dbReference>
<comment type="caution">
    <text evidence="2">The sequence shown here is derived from an EMBL/GenBank/DDBJ whole genome shotgun (WGS) entry which is preliminary data.</text>
</comment>
<accession>A0A7J8EIL6</accession>